<dbReference type="NCBIfam" id="TIGR04085">
    <property type="entry name" value="rSAM_more_4Fe4S"/>
    <property type="match status" value="1"/>
</dbReference>
<dbReference type="InterPro" id="IPR013785">
    <property type="entry name" value="Aldolase_TIM"/>
</dbReference>
<evidence type="ECO:0000256" key="1">
    <source>
        <dbReference type="ARBA" id="ARBA00022691"/>
    </source>
</evidence>
<evidence type="ECO:0000313" key="6">
    <source>
        <dbReference type="EMBL" id="BEH02295.1"/>
    </source>
</evidence>
<dbReference type="EMBL" id="AP028056">
    <property type="protein sequence ID" value="BEH02295.1"/>
    <property type="molecule type" value="Genomic_DNA"/>
</dbReference>
<dbReference type="Pfam" id="PF04055">
    <property type="entry name" value="Radical_SAM"/>
    <property type="match status" value="1"/>
</dbReference>
<dbReference type="Proteomes" id="UP001431656">
    <property type="component" value="Chromosome"/>
</dbReference>
<dbReference type="CDD" id="cd01335">
    <property type="entry name" value="Radical_SAM"/>
    <property type="match status" value="1"/>
</dbReference>
<gene>
    <name evidence="6" type="ORF">brsh051_15760</name>
</gene>
<organism evidence="6 7">
    <name type="scientific">Brooklawnia propionicigenes</name>
    <dbReference type="NCBI Taxonomy" id="3041175"/>
    <lineage>
        <taxon>Bacteria</taxon>
        <taxon>Bacillati</taxon>
        <taxon>Actinomycetota</taxon>
        <taxon>Actinomycetes</taxon>
        <taxon>Propionibacteriales</taxon>
        <taxon>Propionibacteriaceae</taxon>
        <taxon>Brooklawnia</taxon>
    </lineage>
</organism>
<dbReference type="InterPro" id="IPR023885">
    <property type="entry name" value="4Fe4S-binding_SPASM_dom"/>
</dbReference>
<dbReference type="InterPro" id="IPR050377">
    <property type="entry name" value="Radical_SAM_PqqE_MftC-like"/>
</dbReference>
<keyword evidence="2" id="KW-0479">Metal-binding</keyword>
<dbReference type="SFLD" id="SFLDS00029">
    <property type="entry name" value="Radical_SAM"/>
    <property type="match status" value="1"/>
</dbReference>
<evidence type="ECO:0000256" key="3">
    <source>
        <dbReference type="ARBA" id="ARBA00023004"/>
    </source>
</evidence>
<protein>
    <recommendedName>
        <fullName evidence="5">Radical SAM core domain-containing protein</fullName>
    </recommendedName>
</protein>
<evidence type="ECO:0000256" key="2">
    <source>
        <dbReference type="ARBA" id="ARBA00022723"/>
    </source>
</evidence>
<sequence>MSLDTRTQGPVSVALHVTQFCAHACPMCYFSAGDQAPHAETSQLLRVLDSLAGTSVKEVIFLGGDPAEHPEILRLCARAHEVGLQTLILSNTHAYLERDPLMGARLVDVFETTIHGPTSEVHDAFAGSDGAFNRVVGNLQRVANSGKSIGVAYNAIPESAARLYETIAALKNGHALPVDHVLIQRIIPSGRARDSARYTLSHNDVLRLFEDIERLSSDYGIAVSCEDAFPYCTVPSRFHKYLKPCVWGSTHGSLDASGNLTRCGATTAYNLGNVLLKSVDDIWATSAQLASFRQLQHLSASCARCHLVDECRGGCSLSCSAGVERNDYLARYIPTKGAAPEDFRPSVAGVSELQDILRIEWACFPHYVDKFSLTDLEHWWGLMPEIFTVWKDSFGDVVGYAATVPLTRSGLQRLISEPGVSSLAHLSDDDVQVGAESAPEAIHVEVIATLPGVPKAARSAVIKYLSTQRESLRIPVTCTPITDAGVSLASRAGLLPVPEKPAVWTSPLGSRHE</sequence>
<dbReference type="SUPFAM" id="SSF102114">
    <property type="entry name" value="Radical SAM enzymes"/>
    <property type="match status" value="1"/>
</dbReference>
<evidence type="ECO:0000259" key="5">
    <source>
        <dbReference type="PROSITE" id="PS51918"/>
    </source>
</evidence>
<evidence type="ECO:0000313" key="7">
    <source>
        <dbReference type="Proteomes" id="UP001431656"/>
    </source>
</evidence>
<dbReference type="GO" id="GO:0051536">
    <property type="term" value="F:iron-sulfur cluster binding"/>
    <property type="evidence" value="ECO:0007669"/>
    <property type="project" value="UniProtKB-KW"/>
</dbReference>
<dbReference type="AlphaFoldDB" id="A0AAN0KIA1"/>
<accession>A0AAN0KIA1</accession>
<keyword evidence="4" id="KW-0411">Iron-sulfur</keyword>
<name>A0AAN0KIA1_9ACTN</name>
<dbReference type="PANTHER" id="PTHR11228">
    <property type="entry name" value="RADICAL SAM DOMAIN PROTEIN"/>
    <property type="match status" value="1"/>
</dbReference>
<dbReference type="InterPro" id="IPR058240">
    <property type="entry name" value="rSAM_sf"/>
</dbReference>
<keyword evidence="3" id="KW-0408">Iron</keyword>
<proteinExistence type="predicted"/>
<keyword evidence="1" id="KW-0949">S-adenosyl-L-methionine</keyword>
<dbReference type="PANTHER" id="PTHR11228:SF7">
    <property type="entry name" value="PQQA PEPTIDE CYCLASE"/>
    <property type="match status" value="1"/>
</dbReference>
<evidence type="ECO:0000256" key="4">
    <source>
        <dbReference type="ARBA" id="ARBA00023014"/>
    </source>
</evidence>
<dbReference type="GO" id="GO:0046872">
    <property type="term" value="F:metal ion binding"/>
    <property type="evidence" value="ECO:0007669"/>
    <property type="project" value="UniProtKB-KW"/>
</dbReference>
<dbReference type="RefSeq" id="WP_340312682.1">
    <property type="nucleotide sequence ID" value="NZ_AP028056.1"/>
</dbReference>
<dbReference type="KEGG" id="broo:brsh051_15760"/>
<keyword evidence="7" id="KW-1185">Reference proteome</keyword>
<feature type="domain" description="Radical SAM core" evidence="5">
    <location>
        <begin position="7"/>
        <end position="218"/>
    </location>
</feature>
<dbReference type="InterPro" id="IPR007197">
    <property type="entry name" value="rSAM"/>
</dbReference>
<dbReference type="SFLD" id="SFLDG01067">
    <property type="entry name" value="SPASM/twitch_domain_containing"/>
    <property type="match status" value="1"/>
</dbReference>
<dbReference type="GO" id="GO:0003824">
    <property type="term" value="F:catalytic activity"/>
    <property type="evidence" value="ECO:0007669"/>
    <property type="project" value="InterPro"/>
</dbReference>
<dbReference type="Pfam" id="PF13186">
    <property type="entry name" value="SPASM"/>
    <property type="match status" value="1"/>
</dbReference>
<reference evidence="6" key="1">
    <citation type="journal article" date="2024" name="Int. J. Syst. Evol. Microbiol.">
        <title>Brooklawnia propionicigenes sp. nov., a facultatively anaerobic, propionate-producing bacterium isolated from a methanogenic reactor treating waste from cattle farms.</title>
        <authorList>
            <person name="Akita Y."/>
            <person name="Ueki A."/>
            <person name="Tonouchi A."/>
            <person name="Sugawara Y."/>
            <person name="Honma S."/>
            <person name="Kaku N."/>
            <person name="Ueki K."/>
        </authorList>
    </citation>
    <scope>NUCLEOTIDE SEQUENCE</scope>
    <source>
        <strain evidence="6">SH051</strain>
    </source>
</reference>
<dbReference type="Gene3D" id="3.20.20.70">
    <property type="entry name" value="Aldolase class I"/>
    <property type="match status" value="1"/>
</dbReference>
<dbReference type="PROSITE" id="PS51918">
    <property type="entry name" value="RADICAL_SAM"/>
    <property type="match status" value="1"/>
</dbReference>